<evidence type="ECO:0000313" key="2">
    <source>
        <dbReference type="Proteomes" id="UP001230268"/>
    </source>
</evidence>
<evidence type="ECO:0000313" key="1">
    <source>
        <dbReference type="EMBL" id="KAK1442889.1"/>
    </source>
</evidence>
<sequence>MIHFSRRLLAFPSPLSENVKFTNILKPKWVIEPPNYTRTPLWKQFLEGQFSSRNFLFFGGTWTAIASFGWLLWYSRLTDTPPQERLDRYWLNSPKFRILSAVYNPGKRPSAAISLLTYEVRYFDRGYDHPFAVNEVKDYLFKLKENYLIENHPGVQYPHVFRQHRNVKTPEKLVVNLH</sequence>
<gene>
    <name evidence="1" type="ORF">BgAZ_304070</name>
</gene>
<dbReference type="Proteomes" id="UP001230268">
    <property type="component" value="Unassembled WGS sequence"/>
</dbReference>
<comment type="caution">
    <text evidence="1">The sequence shown here is derived from an EMBL/GenBank/DDBJ whole genome shotgun (WGS) entry which is preliminary data.</text>
</comment>
<organism evidence="1 2">
    <name type="scientific">Babesia gibsoni</name>
    <dbReference type="NCBI Taxonomy" id="33632"/>
    <lineage>
        <taxon>Eukaryota</taxon>
        <taxon>Sar</taxon>
        <taxon>Alveolata</taxon>
        <taxon>Apicomplexa</taxon>
        <taxon>Aconoidasida</taxon>
        <taxon>Piroplasmida</taxon>
        <taxon>Babesiidae</taxon>
        <taxon>Babesia</taxon>
    </lineage>
</organism>
<keyword evidence="2" id="KW-1185">Reference proteome</keyword>
<dbReference type="EMBL" id="JAVEPI010000003">
    <property type="protein sequence ID" value="KAK1442889.1"/>
    <property type="molecule type" value="Genomic_DNA"/>
</dbReference>
<name>A0AAD8LIM6_BABGI</name>
<accession>A0AAD8LIM6</accession>
<dbReference type="AlphaFoldDB" id="A0AAD8LIM6"/>
<reference evidence="1" key="1">
    <citation type="submission" date="2023-08" db="EMBL/GenBank/DDBJ databases">
        <title>Draft sequence of the Babesia gibsoni genome.</title>
        <authorList>
            <person name="Yamagishi J.Y."/>
            <person name="Xuan X.X."/>
        </authorList>
    </citation>
    <scope>NUCLEOTIDE SEQUENCE</scope>
    <source>
        <strain evidence="1">Azabu</strain>
    </source>
</reference>
<proteinExistence type="predicted"/>
<protein>
    <submittedName>
        <fullName evidence="1">Uncharacterized protein</fullName>
    </submittedName>
</protein>